<keyword evidence="2" id="KW-0732">Signal</keyword>
<dbReference type="GeneTree" id="ENSGT01120000271828"/>
<keyword evidence="1" id="KW-0325">Glycoprotein</keyword>
<feature type="signal peptide" evidence="2">
    <location>
        <begin position="1"/>
        <end position="22"/>
    </location>
</feature>
<dbReference type="Ensembl" id="ENSLLET00000028906.1">
    <property type="protein sequence ID" value="ENSLLEP00000027816.1"/>
    <property type="gene ID" value="ENSLLEG00000017671.1"/>
</dbReference>
<evidence type="ECO:0000259" key="3">
    <source>
        <dbReference type="Pfam" id="PF00129"/>
    </source>
</evidence>
<dbReference type="PANTHER" id="PTHR16675:SF286">
    <property type="entry name" value="MHC CLASS I ANTIGEN"/>
    <property type="match status" value="1"/>
</dbReference>
<dbReference type="Gene3D" id="3.30.500.10">
    <property type="entry name" value="MHC class I-like antigen recognition-like"/>
    <property type="match status" value="1"/>
</dbReference>
<dbReference type="SUPFAM" id="SSF54452">
    <property type="entry name" value="MHC antigen-recognition domain"/>
    <property type="match status" value="1"/>
</dbReference>
<sequence length="279" mass="30921">MRGNMGLTPLLLFIMRLSEVYSGHSLQCYYTGVSVPGHGLPVFSAASYVDGIEITRYSSDNEGRVVPVAPWMQKVEDPDYWESQTQILKGTEPVYKHNVKTAMSRFNQTGGEKHTMYILTDTHNEGRAPCIRTGGGAHPVYALVGARTLYTHWWGRAPCIRTGGGAHPVYALVGVRTLYTHWWGCAPCIRTGGGAHPVYALVGVRTLYTHWWGCAPCIRTGGGAHPVYALVGVRTLYTHWWVVSARGKARIVFPPTRGHVKTRISFHVCEVVCTISMYL</sequence>
<feature type="chain" id="PRO_5034422404" description="MHC class I-like antigen recognition-like domain-containing protein" evidence="2">
    <location>
        <begin position="23"/>
        <end position="279"/>
    </location>
</feature>
<evidence type="ECO:0000313" key="4">
    <source>
        <dbReference type="Ensembl" id="ENSLLEP00000027816.1"/>
    </source>
</evidence>
<evidence type="ECO:0000256" key="1">
    <source>
        <dbReference type="ARBA" id="ARBA00023180"/>
    </source>
</evidence>
<organism evidence="4 5">
    <name type="scientific">Leptobrachium leishanense</name>
    <name type="common">Leishan spiny toad</name>
    <dbReference type="NCBI Taxonomy" id="445787"/>
    <lineage>
        <taxon>Eukaryota</taxon>
        <taxon>Metazoa</taxon>
        <taxon>Chordata</taxon>
        <taxon>Craniata</taxon>
        <taxon>Vertebrata</taxon>
        <taxon>Euteleostomi</taxon>
        <taxon>Amphibia</taxon>
        <taxon>Batrachia</taxon>
        <taxon>Anura</taxon>
        <taxon>Pelobatoidea</taxon>
        <taxon>Megophryidae</taxon>
        <taxon>Leptobrachium</taxon>
    </lineage>
</organism>
<dbReference type="Pfam" id="PF00129">
    <property type="entry name" value="MHC_I"/>
    <property type="match status" value="1"/>
</dbReference>
<dbReference type="OrthoDB" id="8936120at2759"/>
<accession>A0A8C5WCC0</accession>
<reference evidence="4" key="1">
    <citation type="submission" date="2025-08" db="UniProtKB">
        <authorList>
            <consortium name="Ensembl"/>
        </authorList>
    </citation>
    <scope>IDENTIFICATION</scope>
</reference>
<dbReference type="GO" id="GO:0006955">
    <property type="term" value="P:immune response"/>
    <property type="evidence" value="ECO:0007669"/>
    <property type="project" value="TreeGrafter"/>
</dbReference>
<dbReference type="InterPro" id="IPR050208">
    <property type="entry name" value="MHC_class-I_related"/>
</dbReference>
<protein>
    <recommendedName>
        <fullName evidence="3">MHC class I-like antigen recognition-like domain-containing protein</fullName>
    </recommendedName>
</protein>
<dbReference type="PANTHER" id="PTHR16675">
    <property type="entry name" value="MHC CLASS I-RELATED"/>
    <property type="match status" value="1"/>
</dbReference>
<feature type="domain" description="MHC class I-like antigen recognition-like" evidence="3">
    <location>
        <begin position="24"/>
        <end position="118"/>
    </location>
</feature>
<evidence type="ECO:0000256" key="2">
    <source>
        <dbReference type="SAM" id="SignalP"/>
    </source>
</evidence>
<keyword evidence="5" id="KW-1185">Reference proteome</keyword>
<dbReference type="Proteomes" id="UP000694569">
    <property type="component" value="Unplaced"/>
</dbReference>
<evidence type="ECO:0000313" key="5">
    <source>
        <dbReference type="Proteomes" id="UP000694569"/>
    </source>
</evidence>
<dbReference type="GO" id="GO:0009897">
    <property type="term" value="C:external side of plasma membrane"/>
    <property type="evidence" value="ECO:0007669"/>
    <property type="project" value="TreeGrafter"/>
</dbReference>
<dbReference type="GO" id="GO:0005615">
    <property type="term" value="C:extracellular space"/>
    <property type="evidence" value="ECO:0007669"/>
    <property type="project" value="TreeGrafter"/>
</dbReference>
<name>A0A8C5WCC0_9ANUR</name>
<proteinExistence type="predicted"/>
<dbReference type="InterPro" id="IPR011161">
    <property type="entry name" value="MHC_I-like_Ag-recog"/>
</dbReference>
<dbReference type="AlphaFoldDB" id="A0A8C5WCC0"/>
<reference evidence="4" key="2">
    <citation type="submission" date="2025-09" db="UniProtKB">
        <authorList>
            <consortium name="Ensembl"/>
        </authorList>
    </citation>
    <scope>IDENTIFICATION</scope>
</reference>
<dbReference type="InterPro" id="IPR037055">
    <property type="entry name" value="MHC_I-like_Ag-recog_sf"/>
</dbReference>
<dbReference type="InterPro" id="IPR011162">
    <property type="entry name" value="MHC_I/II-like_Ag-recog"/>
</dbReference>